<evidence type="ECO:0008006" key="4">
    <source>
        <dbReference type="Google" id="ProtNLM"/>
    </source>
</evidence>
<dbReference type="EMBL" id="JAJAQI010000067">
    <property type="protein sequence ID" value="MCB4825137.1"/>
    <property type="molecule type" value="Genomic_DNA"/>
</dbReference>
<name>A0A9X1IIH9_9PROT</name>
<keyword evidence="3" id="KW-1185">Reference proteome</keyword>
<comment type="caution">
    <text evidence="2">The sequence shown here is derived from an EMBL/GenBank/DDBJ whole genome shotgun (WGS) entry which is preliminary data.</text>
</comment>
<keyword evidence="1" id="KW-0472">Membrane</keyword>
<feature type="transmembrane region" description="Helical" evidence="1">
    <location>
        <begin position="101"/>
        <end position="122"/>
    </location>
</feature>
<evidence type="ECO:0000256" key="1">
    <source>
        <dbReference type="SAM" id="Phobius"/>
    </source>
</evidence>
<feature type="transmembrane region" description="Helical" evidence="1">
    <location>
        <begin position="69"/>
        <end position="89"/>
    </location>
</feature>
<feature type="transmembrane region" description="Helical" evidence="1">
    <location>
        <begin position="188"/>
        <end position="208"/>
    </location>
</feature>
<proteinExistence type="predicted"/>
<dbReference type="Proteomes" id="UP001139311">
    <property type="component" value="Unassembled WGS sequence"/>
</dbReference>
<gene>
    <name evidence="2" type="ORF">LHA35_25770</name>
</gene>
<organism evidence="2 3">
    <name type="scientific">Roseicella aerolata</name>
    <dbReference type="NCBI Taxonomy" id="2883479"/>
    <lineage>
        <taxon>Bacteria</taxon>
        <taxon>Pseudomonadati</taxon>
        <taxon>Pseudomonadota</taxon>
        <taxon>Alphaproteobacteria</taxon>
        <taxon>Acetobacterales</taxon>
        <taxon>Roseomonadaceae</taxon>
        <taxon>Roseicella</taxon>
    </lineage>
</organism>
<reference evidence="2" key="1">
    <citation type="submission" date="2021-10" db="EMBL/GenBank/DDBJ databases">
        <title>Roseicella aerolatum sp. nov., isolated from aerosols of e-waste dismantling site.</title>
        <authorList>
            <person name="Qin T."/>
        </authorList>
    </citation>
    <scope>NUCLEOTIDE SEQUENCE</scope>
    <source>
        <strain evidence="2">GB24</strain>
    </source>
</reference>
<protein>
    <recommendedName>
        <fullName evidence="4">Iron reductase</fullName>
    </recommendedName>
</protein>
<keyword evidence="1" id="KW-0812">Transmembrane</keyword>
<evidence type="ECO:0000313" key="2">
    <source>
        <dbReference type="EMBL" id="MCB4825137.1"/>
    </source>
</evidence>
<dbReference type="AlphaFoldDB" id="A0A9X1IIH9"/>
<accession>A0A9X1IIH9</accession>
<dbReference type="RefSeq" id="WP_226613849.1">
    <property type="nucleotide sequence ID" value="NZ_JAJAQI010000067.1"/>
</dbReference>
<feature type="transmembrane region" description="Helical" evidence="1">
    <location>
        <begin position="38"/>
        <end position="57"/>
    </location>
</feature>
<keyword evidence="1" id="KW-1133">Transmembrane helix</keyword>
<evidence type="ECO:0000313" key="3">
    <source>
        <dbReference type="Proteomes" id="UP001139311"/>
    </source>
</evidence>
<sequence length="220" mass="23364">MSATEKLAVGALFSALLLIAPGFVLHQAPRFPGSLPGSLLGIAAALLFVLLLAYTLVKRIPWLRRRVGPGAVLSFHVYAGVVGALLGILHSGHAYRSPLGVALVVAMLAVVGSGFVGRYYLLHVGAELKDQRAALEAMQARYAAFATVPSAAVVPADEGSARRLAAAIADLEWAIARRDALKRALSRWTVMHVAAALAMYALLALHAWSGFYYGLRWLAP</sequence>